<dbReference type="EMBL" id="GL349471">
    <property type="protein sequence ID" value="KNC51952.1"/>
    <property type="molecule type" value="Genomic_DNA"/>
</dbReference>
<evidence type="ECO:0008006" key="4">
    <source>
        <dbReference type="Google" id="ProtNLM"/>
    </source>
</evidence>
<proteinExistence type="predicted"/>
<evidence type="ECO:0000256" key="1">
    <source>
        <dbReference type="SAM" id="Phobius"/>
    </source>
</evidence>
<keyword evidence="1" id="KW-0472">Membrane</keyword>
<keyword evidence="3" id="KW-1185">Reference proteome</keyword>
<dbReference type="AlphaFoldDB" id="A0A0L0DI22"/>
<dbReference type="RefSeq" id="XP_013755541.1">
    <property type="nucleotide sequence ID" value="XM_013900087.1"/>
</dbReference>
<dbReference type="GeneID" id="25566939"/>
<name>A0A0L0DI22_THETB</name>
<keyword evidence="1" id="KW-0812">Transmembrane</keyword>
<gene>
    <name evidence="2" type="ORF">AMSG_08198</name>
</gene>
<sequence length="354" mass="36129">MLAYRTNVCRPKNLRPGVACVIDLQCRSGSCVGGTCAGSALGTVCNAIEDCAEPNFCVTNAGTGVKECTAALVADGAACTTNSDCESGVCDKSGSVCIPEFSKAGGANCTSNDECSSHKCGSNGVYSVCLQSYLERGEGEECPDGDLNCKTGHVCVGSDTIGTTRVCRNVVNKLCASSSVCGNGVCTCAGSENKCFARRFSPIACDTHLVKAQRLGSNIPTSSSTTFPTAGFALPWDAYTAAGGNAAAFAQAMADLYCCYYNAGESGLVNIEQTLAAYKLECKSSGNVFAAISESSAEPRRCTPVDRYKENEVGSGVRGTPVSSIIRSAAATVAPKAVATAAAVVVAVVLALLA</sequence>
<organism evidence="2 3">
    <name type="scientific">Thecamonas trahens ATCC 50062</name>
    <dbReference type="NCBI Taxonomy" id="461836"/>
    <lineage>
        <taxon>Eukaryota</taxon>
        <taxon>Apusozoa</taxon>
        <taxon>Apusomonadida</taxon>
        <taxon>Apusomonadidae</taxon>
        <taxon>Thecamonas</taxon>
    </lineage>
</organism>
<evidence type="ECO:0000313" key="3">
    <source>
        <dbReference type="Proteomes" id="UP000054408"/>
    </source>
</evidence>
<accession>A0A0L0DI22</accession>
<protein>
    <recommendedName>
        <fullName evidence="4">Dickkopf N-terminal cysteine-rich domain-containing protein</fullName>
    </recommendedName>
</protein>
<dbReference type="Proteomes" id="UP000054408">
    <property type="component" value="Unassembled WGS sequence"/>
</dbReference>
<feature type="transmembrane region" description="Helical" evidence="1">
    <location>
        <begin position="333"/>
        <end position="353"/>
    </location>
</feature>
<keyword evidence="1" id="KW-1133">Transmembrane helix</keyword>
<evidence type="ECO:0000313" key="2">
    <source>
        <dbReference type="EMBL" id="KNC51952.1"/>
    </source>
</evidence>
<reference evidence="2 3" key="1">
    <citation type="submission" date="2010-05" db="EMBL/GenBank/DDBJ databases">
        <title>The Genome Sequence of Thecamonas trahens ATCC 50062.</title>
        <authorList>
            <consortium name="The Broad Institute Genome Sequencing Platform"/>
            <person name="Russ C."/>
            <person name="Cuomo C."/>
            <person name="Shea T."/>
            <person name="Young S.K."/>
            <person name="Zeng Q."/>
            <person name="Koehrsen M."/>
            <person name="Haas B."/>
            <person name="Borodovsky M."/>
            <person name="Guigo R."/>
            <person name="Alvarado L."/>
            <person name="Berlin A."/>
            <person name="Bochicchio J."/>
            <person name="Borenstein D."/>
            <person name="Chapman S."/>
            <person name="Chen Z."/>
            <person name="Freedman E."/>
            <person name="Gellesch M."/>
            <person name="Goldberg J."/>
            <person name="Griggs A."/>
            <person name="Gujja S."/>
            <person name="Heilman E."/>
            <person name="Heiman D."/>
            <person name="Hepburn T."/>
            <person name="Howarth C."/>
            <person name="Jen D."/>
            <person name="Larson L."/>
            <person name="Mehta T."/>
            <person name="Park D."/>
            <person name="Pearson M."/>
            <person name="Roberts A."/>
            <person name="Saif S."/>
            <person name="Shenoy N."/>
            <person name="Sisk P."/>
            <person name="Stolte C."/>
            <person name="Sykes S."/>
            <person name="Thomson T."/>
            <person name="Walk T."/>
            <person name="White J."/>
            <person name="Yandava C."/>
            <person name="Burger G."/>
            <person name="Gray M.W."/>
            <person name="Holland P.W.H."/>
            <person name="King N."/>
            <person name="Lang F.B.F."/>
            <person name="Roger A.J."/>
            <person name="Ruiz-Trillo I."/>
            <person name="Lander E."/>
            <person name="Nusbaum C."/>
        </authorList>
    </citation>
    <scope>NUCLEOTIDE SEQUENCE [LARGE SCALE GENOMIC DNA]</scope>
    <source>
        <strain evidence="2 3">ATCC 50062</strain>
    </source>
</reference>